<organism evidence="8 9">
    <name type="scientific">Aureococcus anophagefferens</name>
    <name type="common">Harmful bloom alga</name>
    <dbReference type="NCBI Taxonomy" id="44056"/>
    <lineage>
        <taxon>Eukaryota</taxon>
        <taxon>Sar</taxon>
        <taxon>Stramenopiles</taxon>
        <taxon>Ochrophyta</taxon>
        <taxon>Pelagophyceae</taxon>
        <taxon>Pelagomonadales</taxon>
        <taxon>Pelagomonadaceae</taxon>
        <taxon>Aureococcus</taxon>
    </lineage>
</organism>
<evidence type="ECO:0000256" key="6">
    <source>
        <dbReference type="SAM" id="Phobius"/>
    </source>
</evidence>
<keyword evidence="5 6" id="KW-0472">Membrane</keyword>
<sequence>MKKASEREKRAAKLSTLDAKLLSFSYSASGVSWNRFCNMWLLKSGFSPREVGLMKSLSLVGKFVAQPVWAGTADAGSPPAVLAASVAASVLTLEGLRLGTRDGYNAHALAAAAGGAVRAAPHQALRTVASLRVLRSMASAASPVADSMVLALAREGGEAWGRQRFWGSASWGLGSVVVGALIDRVGLEAGLFGVSYVVSFALLLVLLARLRPAWPRKKPVPDDAGACCGEGDAFESASDADDAPAPAAETKKRAPRNLGAVCSRGLVALRRSPPLRLALANGVVFGTGVVVVDSILYMQLESELGVSRTVNGLATAAATASTFPFFWHSAELLGAYGHWRVLFAAQCLLPIRLLLHACVTADNFTWLLLPVQCLHGPMFAAWLSAAVELVDALAPPELRASSQSLLTMAYFTVGGAVGHLVWSAIFEARGGVATYLLAAAFSAVATAVFALAAAPLMRDERRAARKAALESPRTPGALVYDDDVERGLRAGAAASRGRPRKDSTQP</sequence>
<dbReference type="PANTHER" id="PTHR16172:SF41">
    <property type="entry name" value="MAJOR FACILITATOR SUPERFAMILY DOMAIN-CONTAINING PROTEIN 6-LIKE"/>
    <property type="match status" value="1"/>
</dbReference>
<dbReference type="Gene3D" id="1.20.1250.20">
    <property type="entry name" value="MFS general substrate transporter like domains"/>
    <property type="match status" value="2"/>
</dbReference>
<feature type="domain" description="Major facilitator superfamily associated" evidence="7">
    <location>
        <begin position="24"/>
        <end position="436"/>
    </location>
</feature>
<keyword evidence="9" id="KW-1185">Reference proteome</keyword>
<name>A0ABR1FUY6_AURAN</name>
<evidence type="ECO:0000256" key="4">
    <source>
        <dbReference type="ARBA" id="ARBA00022989"/>
    </source>
</evidence>
<gene>
    <name evidence="8" type="ORF">SO694_00027249</name>
</gene>
<evidence type="ECO:0000259" key="7">
    <source>
        <dbReference type="Pfam" id="PF12832"/>
    </source>
</evidence>
<comment type="subcellular location">
    <subcellularLocation>
        <location evidence="1">Membrane</location>
        <topology evidence="1">Multi-pass membrane protein</topology>
    </subcellularLocation>
</comment>
<dbReference type="SUPFAM" id="SSF103473">
    <property type="entry name" value="MFS general substrate transporter"/>
    <property type="match status" value="1"/>
</dbReference>
<accession>A0ABR1FUY6</accession>
<evidence type="ECO:0000313" key="9">
    <source>
        <dbReference type="Proteomes" id="UP001363151"/>
    </source>
</evidence>
<comment type="similarity">
    <text evidence="2">Belongs to the major facilitator superfamily. MFSD6 family.</text>
</comment>
<dbReference type="InterPro" id="IPR024989">
    <property type="entry name" value="MFS_assoc_dom"/>
</dbReference>
<comment type="caution">
    <text evidence="8">The sequence shown here is derived from an EMBL/GenBank/DDBJ whole genome shotgun (WGS) entry which is preliminary data.</text>
</comment>
<dbReference type="Pfam" id="PF12832">
    <property type="entry name" value="MFS_1_like"/>
    <property type="match status" value="1"/>
</dbReference>
<evidence type="ECO:0000313" key="8">
    <source>
        <dbReference type="EMBL" id="KAK7239141.1"/>
    </source>
</evidence>
<dbReference type="InterPro" id="IPR036259">
    <property type="entry name" value="MFS_trans_sf"/>
</dbReference>
<evidence type="ECO:0000256" key="2">
    <source>
        <dbReference type="ARBA" id="ARBA00005241"/>
    </source>
</evidence>
<evidence type="ECO:0000256" key="3">
    <source>
        <dbReference type="ARBA" id="ARBA00022692"/>
    </source>
</evidence>
<proteinExistence type="inferred from homology"/>
<evidence type="ECO:0000256" key="5">
    <source>
        <dbReference type="ARBA" id="ARBA00023136"/>
    </source>
</evidence>
<feature type="transmembrane region" description="Helical" evidence="6">
    <location>
        <begin position="277"/>
        <end position="298"/>
    </location>
</feature>
<dbReference type="PANTHER" id="PTHR16172">
    <property type="entry name" value="MAJOR FACILITATOR SUPERFAMILY DOMAIN-CONTAINING PROTEIN 6-LIKE"/>
    <property type="match status" value="1"/>
</dbReference>
<keyword evidence="4 6" id="KW-1133">Transmembrane helix</keyword>
<feature type="transmembrane region" description="Helical" evidence="6">
    <location>
        <begin position="310"/>
        <end position="327"/>
    </location>
</feature>
<dbReference type="EMBL" id="JBBJCI010000226">
    <property type="protein sequence ID" value="KAK7239141.1"/>
    <property type="molecule type" value="Genomic_DNA"/>
</dbReference>
<feature type="transmembrane region" description="Helical" evidence="6">
    <location>
        <begin position="432"/>
        <end position="456"/>
    </location>
</feature>
<dbReference type="InterPro" id="IPR051717">
    <property type="entry name" value="MFS_MFSD6"/>
</dbReference>
<feature type="transmembrane region" description="Helical" evidence="6">
    <location>
        <begin position="165"/>
        <end position="183"/>
    </location>
</feature>
<dbReference type="Proteomes" id="UP001363151">
    <property type="component" value="Unassembled WGS sequence"/>
</dbReference>
<keyword evidence="3 6" id="KW-0812">Transmembrane</keyword>
<feature type="transmembrane region" description="Helical" evidence="6">
    <location>
        <begin position="189"/>
        <end position="208"/>
    </location>
</feature>
<evidence type="ECO:0000256" key="1">
    <source>
        <dbReference type="ARBA" id="ARBA00004141"/>
    </source>
</evidence>
<protein>
    <submittedName>
        <fullName evidence="8">Phosphoinositide-3-kinase regulatory protein</fullName>
    </submittedName>
</protein>
<reference evidence="8 9" key="1">
    <citation type="submission" date="2024-03" db="EMBL/GenBank/DDBJ databases">
        <title>Aureococcus anophagefferens CCMP1851 and Kratosvirus quantuckense: Draft genome of a second virus-susceptible host strain in the model system.</title>
        <authorList>
            <person name="Chase E."/>
            <person name="Truchon A.R."/>
            <person name="Schepens W."/>
            <person name="Wilhelm S.W."/>
        </authorList>
    </citation>
    <scope>NUCLEOTIDE SEQUENCE [LARGE SCALE GENOMIC DNA]</scope>
    <source>
        <strain evidence="8 9">CCMP1851</strain>
    </source>
</reference>
<feature type="transmembrane region" description="Helical" evidence="6">
    <location>
        <begin position="405"/>
        <end position="426"/>
    </location>
</feature>